<protein>
    <recommendedName>
        <fullName evidence="3">CBS domain-containing protein</fullName>
    </recommendedName>
</protein>
<gene>
    <name evidence="1" type="ORF">GCM10010345_65420</name>
</gene>
<comment type="caution">
    <text evidence="1">The sequence shown here is derived from an EMBL/GenBank/DDBJ whole genome shotgun (WGS) entry which is preliminary data.</text>
</comment>
<reference evidence="2" key="1">
    <citation type="journal article" date="2019" name="Int. J. Syst. Evol. Microbiol.">
        <title>The Global Catalogue of Microorganisms (GCM) 10K type strain sequencing project: providing services to taxonomists for standard genome sequencing and annotation.</title>
        <authorList>
            <consortium name="The Broad Institute Genomics Platform"/>
            <consortium name="The Broad Institute Genome Sequencing Center for Infectious Disease"/>
            <person name="Wu L."/>
            <person name="Ma J."/>
        </authorList>
    </citation>
    <scope>NUCLEOTIDE SEQUENCE [LARGE SCALE GENOMIC DNA]</scope>
    <source>
        <strain evidence="2">JCM 4733</strain>
    </source>
</reference>
<sequence>MTKPTTSSVTCPAVTPRTSSELLEMRLPDDVQERLRAQAEHGAALLGVVPDGTECVGVAGQLPLLAGAGHIQRRASVDEATVAAGR</sequence>
<dbReference type="Proteomes" id="UP000653644">
    <property type="component" value="Unassembled WGS sequence"/>
</dbReference>
<evidence type="ECO:0000313" key="2">
    <source>
        <dbReference type="Proteomes" id="UP000653644"/>
    </source>
</evidence>
<name>A0ABQ3D0D0_9ACTN</name>
<proteinExistence type="predicted"/>
<dbReference type="RefSeq" id="WP_189891924.1">
    <property type="nucleotide sequence ID" value="NZ_BMVN01000030.1"/>
</dbReference>
<evidence type="ECO:0008006" key="3">
    <source>
        <dbReference type="Google" id="ProtNLM"/>
    </source>
</evidence>
<accession>A0ABQ3D0D0</accession>
<organism evidence="1 2">
    <name type="scientific">Streptomyces canarius</name>
    <dbReference type="NCBI Taxonomy" id="285453"/>
    <lineage>
        <taxon>Bacteria</taxon>
        <taxon>Bacillati</taxon>
        <taxon>Actinomycetota</taxon>
        <taxon>Actinomycetes</taxon>
        <taxon>Kitasatosporales</taxon>
        <taxon>Streptomycetaceae</taxon>
        <taxon>Streptomyces</taxon>
    </lineage>
</organism>
<evidence type="ECO:0000313" key="1">
    <source>
        <dbReference type="EMBL" id="GHA51754.1"/>
    </source>
</evidence>
<dbReference type="EMBL" id="BMVN01000030">
    <property type="protein sequence ID" value="GHA51754.1"/>
    <property type="molecule type" value="Genomic_DNA"/>
</dbReference>
<keyword evidence="2" id="KW-1185">Reference proteome</keyword>